<dbReference type="InterPro" id="IPR004682">
    <property type="entry name" value="TRAP_DctP"/>
</dbReference>
<evidence type="ECO:0000313" key="7">
    <source>
        <dbReference type="Proteomes" id="UP001196509"/>
    </source>
</evidence>
<comment type="caution">
    <text evidence="6">The sequence shown here is derived from an EMBL/GenBank/DDBJ whole genome shotgun (WGS) entry which is preliminary data.</text>
</comment>
<keyword evidence="7" id="KW-1185">Reference proteome</keyword>
<accession>A0AAE2ZM47</accession>
<dbReference type="CDD" id="cd13603">
    <property type="entry name" value="PBP2_TRAP_Siap_TeaA_like"/>
    <property type="match status" value="1"/>
</dbReference>
<dbReference type="PIRSF" id="PIRSF006470">
    <property type="entry name" value="DctB"/>
    <property type="match status" value="1"/>
</dbReference>
<dbReference type="Proteomes" id="UP001196509">
    <property type="component" value="Unassembled WGS sequence"/>
</dbReference>
<dbReference type="NCBIfam" id="NF037995">
    <property type="entry name" value="TRAP_S1"/>
    <property type="match status" value="1"/>
</dbReference>
<organism evidence="6 7">
    <name type="scientific">Flavimaribacter sediminis</name>
    <dbReference type="NCBI Taxonomy" id="2865987"/>
    <lineage>
        <taxon>Bacteria</taxon>
        <taxon>Pseudomonadati</taxon>
        <taxon>Pseudomonadota</taxon>
        <taxon>Alphaproteobacteria</taxon>
        <taxon>Hyphomicrobiales</taxon>
        <taxon>Rhizobiaceae</taxon>
        <taxon>Flavimaribacter</taxon>
    </lineage>
</organism>
<sequence>MKQFSLLVAACAATLSFSAVANAQDVTLKMGHVLAPTHQFHKGMELASEKLAESTDGRIKLEVFPSSQLGTERDMHVSVRTGGVDMLLASPGGASVHLPELAVLDAPYLFENDDHWQAVVYGDVGKEWERSVADKSGVHIMGWFPRGTRHVITKGIPLNSIGDIENVKIRVADIPPYPQVFQAFGATPTPVAFSEMYSALQAGVVDGADVPLDTILAQKLFEVSDHVNLIAWSFAAPGPILMSDSAFNKLSEEDQQKLREALRAGTQYIAKAFTENEASVQDELEAKGMTFVTPGDIDAWRAAAAEGIPNLAELWGGDAELYTRIRDTEH</sequence>
<comment type="subcellular location">
    <subcellularLocation>
        <location evidence="1">Cell envelope</location>
    </subcellularLocation>
</comment>
<evidence type="ECO:0000256" key="2">
    <source>
        <dbReference type="ARBA" id="ARBA00009023"/>
    </source>
</evidence>
<dbReference type="NCBIfam" id="TIGR00787">
    <property type="entry name" value="dctP"/>
    <property type="match status" value="1"/>
</dbReference>
<proteinExistence type="inferred from homology"/>
<feature type="chain" id="PRO_5042228958" evidence="5">
    <location>
        <begin position="24"/>
        <end position="330"/>
    </location>
</feature>
<dbReference type="Pfam" id="PF03480">
    <property type="entry name" value="DctP"/>
    <property type="match status" value="1"/>
</dbReference>
<evidence type="ECO:0000256" key="5">
    <source>
        <dbReference type="SAM" id="SignalP"/>
    </source>
</evidence>
<dbReference type="RefSeq" id="WP_220228024.1">
    <property type="nucleotide sequence ID" value="NZ_JAICBX010000002.1"/>
</dbReference>
<protein>
    <submittedName>
        <fullName evidence="6">TRAP transporter substrate-binding protein</fullName>
    </submittedName>
</protein>
<dbReference type="Gene3D" id="3.40.190.170">
    <property type="entry name" value="Bacterial extracellular solute-binding protein, family 7"/>
    <property type="match status" value="1"/>
</dbReference>
<evidence type="ECO:0000256" key="4">
    <source>
        <dbReference type="ARBA" id="ARBA00022729"/>
    </source>
</evidence>
<gene>
    <name evidence="6" type="ORF">K1W69_08910</name>
</gene>
<comment type="similarity">
    <text evidence="2">Belongs to the bacterial solute-binding protein 7 family.</text>
</comment>
<keyword evidence="3" id="KW-0813">Transport</keyword>
<dbReference type="PANTHER" id="PTHR33376:SF4">
    <property type="entry name" value="SIALIC ACID-BINDING PERIPLASMIC PROTEIN SIAP"/>
    <property type="match status" value="1"/>
</dbReference>
<evidence type="ECO:0000256" key="1">
    <source>
        <dbReference type="ARBA" id="ARBA00004196"/>
    </source>
</evidence>
<evidence type="ECO:0000256" key="3">
    <source>
        <dbReference type="ARBA" id="ARBA00022448"/>
    </source>
</evidence>
<name>A0AAE2ZM47_9HYPH</name>
<dbReference type="InterPro" id="IPR038404">
    <property type="entry name" value="TRAP_DctP_sf"/>
</dbReference>
<dbReference type="EMBL" id="JAICBX010000002">
    <property type="protein sequence ID" value="MBW8637306.1"/>
    <property type="molecule type" value="Genomic_DNA"/>
</dbReference>
<dbReference type="InterPro" id="IPR018389">
    <property type="entry name" value="DctP_fam"/>
</dbReference>
<feature type="signal peptide" evidence="5">
    <location>
        <begin position="1"/>
        <end position="23"/>
    </location>
</feature>
<dbReference type="PANTHER" id="PTHR33376">
    <property type="match status" value="1"/>
</dbReference>
<keyword evidence="4 5" id="KW-0732">Signal</keyword>
<reference evidence="6" key="1">
    <citation type="submission" date="2021-08" db="EMBL/GenBank/DDBJ databases">
        <title>Hoeflea bacterium WL0058 sp. nov., isolated from the sediment.</title>
        <authorList>
            <person name="Wang L."/>
            <person name="Zhang D."/>
        </authorList>
    </citation>
    <scope>NUCLEOTIDE SEQUENCE</scope>
    <source>
        <strain evidence="6">WL0058</strain>
    </source>
</reference>
<dbReference type="GO" id="GO:0030288">
    <property type="term" value="C:outer membrane-bounded periplasmic space"/>
    <property type="evidence" value="ECO:0007669"/>
    <property type="project" value="InterPro"/>
</dbReference>
<dbReference type="AlphaFoldDB" id="A0AAE2ZM47"/>
<evidence type="ECO:0000313" key="6">
    <source>
        <dbReference type="EMBL" id="MBW8637306.1"/>
    </source>
</evidence>
<dbReference type="GO" id="GO:0055085">
    <property type="term" value="P:transmembrane transport"/>
    <property type="evidence" value="ECO:0007669"/>
    <property type="project" value="InterPro"/>
</dbReference>